<evidence type="ECO:0000259" key="1">
    <source>
        <dbReference type="PROSITE" id="PS50995"/>
    </source>
</evidence>
<organism evidence="2 3">
    <name type="scientific">Paractinoplanes brasiliensis</name>
    <dbReference type="NCBI Taxonomy" id="52695"/>
    <lineage>
        <taxon>Bacteria</taxon>
        <taxon>Bacillati</taxon>
        <taxon>Actinomycetota</taxon>
        <taxon>Actinomycetes</taxon>
        <taxon>Micromonosporales</taxon>
        <taxon>Micromonosporaceae</taxon>
        <taxon>Paractinoplanes</taxon>
    </lineage>
</organism>
<dbReference type="PROSITE" id="PS50995">
    <property type="entry name" value="HTH_MARR_2"/>
    <property type="match status" value="1"/>
</dbReference>
<protein>
    <submittedName>
        <fullName evidence="2">MarR family transcriptional regulator</fullName>
    </submittedName>
</protein>
<dbReference type="InterPro" id="IPR039422">
    <property type="entry name" value="MarR/SlyA-like"/>
</dbReference>
<dbReference type="InterPro" id="IPR036390">
    <property type="entry name" value="WH_DNA-bd_sf"/>
</dbReference>
<dbReference type="Proteomes" id="UP000294901">
    <property type="component" value="Unassembled WGS sequence"/>
</dbReference>
<gene>
    <name evidence="2" type="ORF">C8E87_2181</name>
</gene>
<name>A0A4R6JPX5_9ACTN</name>
<dbReference type="SMART" id="SM00347">
    <property type="entry name" value="HTH_MARR"/>
    <property type="match status" value="1"/>
</dbReference>
<dbReference type="SUPFAM" id="SSF46785">
    <property type="entry name" value="Winged helix' DNA-binding domain"/>
    <property type="match status" value="1"/>
</dbReference>
<dbReference type="RefSeq" id="WP_133872983.1">
    <property type="nucleotide sequence ID" value="NZ_BOMD01000019.1"/>
</dbReference>
<reference evidence="2 3" key="1">
    <citation type="submission" date="2019-03" db="EMBL/GenBank/DDBJ databases">
        <title>Sequencing the genomes of 1000 actinobacteria strains.</title>
        <authorList>
            <person name="Klenk H.-P."/>
        </authorList>
    </citation>
    <scope>NUCLEOTIDE SEQUENCE [LARGE SCALE GENOMIC DNA]</scope>
    <source>
        <strain evidence="2 3">DSM 43805</strain>
    </source>
</reference>
<evidence type="ECO:0000313" key="3">
    <source>
        <dbReference type="Proteomes" id="UP000294901"/>
    </source>
</evidence>
<proteinExistence type="predicted"/>
<sequence length="141" mass="15731">MPEPEELATQLLHQLMTLSGEVAGRMHDGLDRLDLNERTANLIWLLSPDAEPQPLRKLAAQLRCDPSNLTLISAKLEERGLAERRPHPEDRRGRTLVLTASGRDVREQLIGMVAQRSPLGGLNTEEQQRLQALLAKALTTM</sequence>
<evidence type="ECO:0000313" key="2">
    <source>
        <dbReference type="EMBL" id="TDO38524.1"/>
    </source>
</evidence>
<comment type="caution">
    <text evidence="2">The sequence shown here is derived from an EMBL/GenBank/DDBJ whole genome shotgun (WGS) entry which is preliminary data.</text>
</comment>
<dbReference type="PANTHER" id="PTHR33164:SF99">
    <property type="entry name" value="MARR FAMILY REGULATORY PROTEIN"/>
    <property type="match status" value="1"/>
</dbReference>
<dbReference type="PANTHER" id="PTHR33164">
    <property type="entry name" value="TRANSCRIPTIONAL REGULATOR, MARR FAMILY"/>
    <property type="match status" value="1"/>
</dbReference>
<dbReference type="InterPro" id="IPR000835">
    <property type="entry name" value="HTH_MarR-typ"/>
</dbReference>
<dbReference type="AlphaFoldDB" id="A0A4R6JPX5"/>
<feature type="domain" description="HTH marR-type" evidence="1">
    <location>
        <begin position="8"/>
        <end position="139"/>
    </location>
</feature>
<dbReference type="Pfam" id="PF01047">
    <property type="entry name" value="MarR"/>
    <property type="match status" value="1"/>
</dbReference>
<dbReference type="InterPro" id="IPR036388">
    <property type="entry name" value="WH-like_DNA-bd_sf"/>
</dbReference>
<dbReference type="GO" id="GO:0006950">
    <property type="term" value="P:response to stress"/>
    <property type="evidence" value="ECO:0007669"/>
    <property type="project" value="TreeGrafter"/>
</dbReference>
<dbReference type="GO" id="GO:0003700">
    <property type="term" value="F:DNA-binding transcription factor activity"/>
    <property type="evidence" value="ECO:0007669"/>
    <property type="project" value="InterPro"/>
</dbReference>
<dbReference type="OrthoDB" id="4807076at2"/>
<accession>A0A4R6JPX5</accession>
<dbReference type="EMBL" id="SNWR01000001">
    <property type="protein sequence ID" value="TDO38524.1"/>
    <property type="molecule type" value="Genomic_DNA"/>
</dbReference>
<keyword evidence="3" id="KW-1185">Reference proteome</keyword>
<dbReference type="Gene3D" id="1.10.10.10">
    <property type="entry name" value="Winged helix-like DNA-binding domain superfamily/Winged helix DNA-binding domain"/>
    <property type="match status" value="1"/>
</dbReference>